<name>A0A2I0IK61_PUNGR</name>
<dbReference type="AlphaFoldDB" id="A0A2I0IK61"/>
<gene>
    <name evidence="2" type="ORF">CRG98_035467</name>
</gene>
<keyword evidence="3" id="KW-1185">Reference proteome</keyword>
<organism evidence="2 3">
    <name type="scientific">Punica granatum</name>
    <name type="common">Pomegranate</name>
    <dbReference type="NCBI Taxonomy" id="22663"/>
    <lineage>
        <taxon>Eukaryota</taxon>
        <taxon>Viridiplantae</taxon>
        <taxon>Streptophyta</taxon>
        <taxon>Embryophyta</taxon>
        <taxon>Tracheophyta</taxon>
        <taxon>Spermatophyta</taxon>
        <taxon>Magnoliopsida</taxon>
        <taxon>eudicotyledons</taxon>
        <taxon>Gunneridae</taxon>
        <taxon>Pentapetalae</taxon>
        <taxon>rosids</taxon>
        <taxon>malvids</taxon>
        <taxon>Myrtales</taxon>
        <taxon>Lythraceae</taxon>
        <taxon>Punica</taxon>
    </lineage>
</organism>
<feature type="compositionally biased region" description="Polar residues" evidence="1">
    <location>
        <begin position="36"/>
        <end position="46"/>
    </location>
</feature>
<comment type="caution">
    <text evidence="2">The sequence shown here is derived from an EMBL/GenBank/DDBJ whole genome shotgun (WGS) entry which is preliminary data.</text>
</comment>
<accession>A0A2I0IK61</accession>
<dbReference type="EMBL" id="PGOL01002944">
    <property type="protein sequence ID" value="PKI44123.1"/>
    <property type="molecule type" value="Genomic_DNA"/>
</dbReference>
<protein>
    <submittedName>
        <fullName evidence="2">Uncharacterized protein</fullName>
    </submittedName>
</protein>
<proteinExistence type="predicted"/>
<evidence type="ECO:0000256" key="1">
    <source>
        <dbReference type="SAM" id="MobiDB-lite"/>
    </source>
</evidence>
<dbReference type="Proteomes" id="UP000233551">
    <property type="component" value="Unassembled WGS sequence"/>
</dbReference>
<reference evidence="2 3" key="1">
    <citation type="submission" date="2017-11" db="EMBL/GenBank/DDBJ databases">
        <title>De-novo sequencing of pomegranate (Punica granatum L.) genome.</title>
        <authorList>
            <person name="Akparov Z."/>
            <person name="Amiraslanov A."/>
            <person name="Hajiyeva S."/>
            <person name="Abbasov M."/>
            <person name="Kaur K."/>
            <person name="Hamwieh A."/>
            <person name="Solovyev V."/>
            <person name="Salamov A."/>
            <person name="Braich B."/>
            <person name="Kosarev P."/>
            <person name="Mahmoud A."/>
            <person name="Hajiyev E."/>
            <person name="Babayeva S."/>
            <person name="Izzatullayeva V."/>
            <person name="Mammadov A."/>
            <person name="Mammadov A."/>
            <person name="Sharifova S."/>
            <person name="Ojaghi J."/>
            <person name="Eynullazada K."/>
            <person name="Bayramov B."/>
            <person name="Abdulazimova A."/>
            <person name="Shahmuradov I."/>
        </authorList>
    </citation>
    <scope>NUCLEOTIDE SEQUENCE [LARGE SCALE GENOMIC DNA]</scope>
    <source>
        <strain evidence="3">cv. AG2017</strain>
        <tissue evidence="2">Leaf</tissue>
    </source>
</reference>
<evidence type="ECO:0000313" key="3">
    <source>
        <dbReference type="Proteomes" id="UP000233551"/>
    </source>
</evidence>
<evidence type="ECO:0000313" key="2">
    <source>
        <dbReference type="EMBL" id="PKI44123.1"/>
    </source>
</evidence>
<feature type="region of interest" description="Disordered" evidence="1">
    <location>
        <begin position="1"/>
        <end position="86"/>
    </location>
</feature>
<sequence>MLVRTGLLGMTRQRFGKGRESSGPGWTAEGDDLRDGSNSGLVQRSQGVAGGEKQRKDGLGKTCVYSEATEEEEEREEVTVRETTQA</sequence>